<dbReference type="Pfam" id="PF11992">
    <property type="entry name" value="TgpA_N"/>
    <property type="match status" value="1"/>
</dbReference>
<feature type="transmembrane region" description="Helical" evidence="2">
    <location>
        <begin position="164"/>
        <end position="180"/>
    </location>
</feature>
<keyword evidence="2" id="KW-1133">Transmembrane helix</keyword>
<feature type="transmembrane region" description="Helical" evidence="2">
    <location>
        <begin position="68"/>
        <end position="90"/>
    </location>
</feature>
<evidence type="ECO:0000256" key="2">
    <source>
        <dbReference type="SAM" id="Phobius"/>
    </source>
</evidence>
<dbReference type="PANTHER" id="PTHR42736:SF1">
    <property type="entry name" value="PROTEIN-GLUTAMINE GAMMA-GLUTAMYLTRANSFERASE"/>
    <property type="match status" value="1"/>
</dbReference>
<keyword evidence="2" id="KW-0812">Transmembrane</keyword>
<reference evidence="4" key="1">
    <citation type="submission" date="2023-03" db="EMBL/GenBank/DDBJ databases">
        <title>Andean soil-derived lignocellulolytic bacterial consortium as a source of novel taxa and putative plastic-active enzymes.</title>
        <authorList>
            <person name="Diaz-Garcia L."/>
            <person name="Chuvochina M."/>
            <person name="Feuerriegel G."/>
            <person name="Bunk B."/>
            <person name="Sproer C."/>
            <person name="Streit W.R."/>
            <person name="Rodriguez L.M."/>
            <person name="Overmann J."/>
            <person name="Jimenez D.J."/>
        </authorList>
    </citation>
    <scope>NUCLEOTIDE SEQUENCE</scope>
    <source>
        <strain evidence="4">MAG 2441</strain>
    </source>
</reference>
<feature type="transmembrane region" description="Helical" evidence="2">
    <location>
        <begin position="201"/>
        <end position="219"/>
    </location>
</feature>
<dbReference type="SMART" id="SM00460">
    <property type="entry name" value="TGc"/>
    <property type="match status" value="1"/>
</dbReference>
<dbReference type="PANTHER" id="PTHR42736">
    <property type="entry name" value="PROTEIN-GLUTAMINE GAMMA-GLUTAMYLTRANSFERASE"/>
    <property type="match status" value="1"/>
</dbReference>
<accession>A0AA95JEY4</accession>
<keyword evidence="5" id="KW-1185">Reference proteome</keyword>
<protein>
    <submittedName>
        <fullName evidence="4">TransglutaminaseTgpA domain-containing protein</fullName>
    </submittedName>
</protein>
<dbReference type="Pfam" id="PF01841">
    <property type="entry name" value="Transglut_core"/>
    <property type="match status" value="1"/>
</dbReference>
<feature type="compositionally biased region" description="Polar residues" evidence="1">
    <location>
        <begin position="252"/>
        <end position="265"/>
    </location>
</feature>
<dbReference type="InterPro" id="IPR038765">
    <property type="entry name" value="Papain-like_cys_pep_sf"/>
</dbReference>
<organism evidence="4 5">
    <name type="scientific">Candidatus Cohnella colombiensis</name>
    <dbReference type="NCBI Taxonomy" id="3121368"/>
    <lineage>
        <taxon>Bacteria</taxon>
        <taxon>Bacillati</taxon>
        <taxon>Bacillota</taxon>
        <taxon>Bacilli</taxon>
        <taxon>Bacillales</taxon>
        <taxon>Paenibacillaceae</taxon>
        <taxon>Cohnella</taxon>
    </lineage>
</organism>
<feature type="transmembrane region" description="Helical" evidence="2">
    <location>
        <begin position="110"/>
        <end position="131"/>
    </location>
</feature>
<evidence type="ECO:0000259" key="3">
    <source>
        <dbReference type="SMART" id="SM00460"/>
    </source>
</evidence>
<feature type="region of interest" description="Disordered" evidence="1">
    <location>
        <begin position="244"/>
        <end position="267"/>
    </location>
</feature>
<dbReference type="InterPro" id="IPR052901">
    <property type="entry name" value="Bact_TGase-like"/>
</dbReference>
<feature type="transmembrane region" description="Helical" evidence="2">
    <location>
        <begin position="45"/>
        <end position="61"/>
    </location>
</feature>
<dbReference type="AlphaFoldDB" id="A0AA95JEY4"/>
<dbReference type="InterPro" id="IPR002931">
    <property type="entry name" value="Transglutaminase-like"/>
</dbReference>
<sequence>MKHILGARFWHRLILERIHRLFVIIIGMQVIQVFSDDWWDETYSIIYGTMIVVAVVELSFTRGSIRRFLVGFVAALLFIFRNAPFEWYGWPSSWKKWDAIVDFVQVNAEQLHPFFEITVATLCAVHLLSWVGKSRAGAIFIIVSSILMMAVMDSFFPLELWKNIAWIVVTGLTWLVIIHLRQLQARHPDSWEALAERPLDLAIPAVFIIGLILFLGVIMPRAPVILEDPYTLWTEAQGIERVKFNGDGGETNPVNPKRSGSSLSGYSRDDTSLGGGFQFDYSPVMTITTSQRSYWRGESKAVYSGKGWNDNKGLGTLLNTKENTSLPLLPARAEGVETKEVVQTVNVLRKDKISVLFAAGPATEISAVQSDNQAKPLWNPIEWELRWSKPTRVESYTVISEVVVLDEDALRKQPHLESSSEIDLTPYLQLPNSLPERVRELANEQTTSATNDYDRGKLLEQFLQKNYLYTNEPDLSKQVSDDFVDAFLFEIQEGYCDYYSSAFVIMARTVGLPARWVKGYATGYDPVELERQRFGGFNGRSALDVTGAGTYTVRNADAHSWAEIYFEGYGWIPFEPTSGFSVPQPRVTASTTLPDQDIELSTDVDPTDAVNNNKLWIIVSGILGGVMVIASIGYIIFRKRGGFDRIWNRVRSRGNSADQRVVREMEKLIVFMNRRGLKRDQNETMRESFTRWSGRFSSLKSDFDGALTNFEHARYGQESGSDQRLHDFHKAANNIRKAL</sequence>
<keyword evidence="2" id="KW-0472">Membrane</keyword>
<dbReference type="InterPro" id="IPR021878">
    <property type="entry name" value="TgpA_N"/>
</dbReference>
<name>A0AA95JEY4_9BACL</name>
<feature type="transmembrane region" description="Helical" evidence="2">
    <location>
        <begin position="615"/>
        <end position="637"/>
    </location>
</feature>
<feature type="transmembrane region" description="Helical" evidence="2">
    <location>
        <begin position="138"/>
        <end position="158"/>
    </location>
</feature>
<dbReference type="SUPFAM" id="SSF54001">
    <property type="entry name" value="Cysteine proteinases"/>
    <property type="match status" value="1"/>
</dbReference>
<evidence type="ECO:0000313" key="5">
    <source>
        <dbReference type="Proteomes" id="UP001178662"/>
    </source>
</evidence>
<dbReference type="Gene3D" id="3.10.620.30">
    <property type="match status" value="1"/>
</dbReference>
<gene>
    <name evidence="4" type="ORF">P0Y55_10925</name>
</gene>
<feature type="domain" description="Transglutaminase-like" evidence="3">
    <location>
        <begin position="488"/>
        <end position="578"/>
    </location>
</feature>
<dbReference type="Proteomes" id="UP001178662">
    <property type="component" value="Chromosome"/>
</dbReference>
<proteinExistence type="predicted"/>
<dbReference type="EMBL" id="CP119317">
    <property type="protein sequence ID" value="WEK53110.1"/>
    <property type="molecule type" value="Genomic_DNA"/>
</dbReference>
<feature type="transmembrane region" description="Helical" evidence="2">
    <location>
        <begin position="21"/>
        <end position="39"/>
    </location>
</feature>
<evidence type="ECO:0000313" key="4">
    <source>
        <dbReference type="EMBL" id="WEK53110.1"/>
    </source>
</evidence>
<evidence type="ECO:0000256" key="1">
    <source>
        <dbReference type="SAM" id="MobiDB-lite"/>
    </source>
</evidence>